<dbReference type="EC" id="3.5.3.11" evidence="4"/>
<dbReference type="EMBL" id="JACIEV010000001">
    <property type="protein sequence ID" value="MBB4152623.1"/>
    <property type="molecule type" value="Genomic_DNA"/>
</dbReference>
<keyword evidence="5" id="KW-1185">Reference proteome</keyword>
<dbReference type="AlphaFoldDB" id="A0A840F033"/>
<proteinExistence type="inferred from homology"/>
<dbReference type="Proteomes" id="UP000529795">
    <property type="component" value="Unassembled WGS sequence"/>
</dbReference>
<dbReference type="GO" id="GO:0046872">
    <property type="term" value="F:metal ion binding"/>
    <property type="evidence" value="ECO:0007669"/>
    <property type="project" value="UniProtKB-KW"/>
</dbReference>
<dbReference type="Pfam" id="PF00491">
    <property type="entry name" value="Arginase"/>
    <property type="match status" value="1"/>
</dbReference>
<gene>
    <name evidence="4" type="ORF">GGQ80_000499</name>
</gene>
<name>A0A840F033_9SPHN</name>
<accession>A0A840F033</accession>
<keyword evidence="1" id="KW-0479">Metal-binding</keyword>
<protein>
    <submittedName>
        <fullName evidence="4">Agmatinase</fullName>
        <ecNumber evidence="4">3.5.3.11</ecNumber>
    </submittedName>
</protein>
<organism evidence="4 5">
    <name type="scientific">Sphingomonas jinjuensis</name>
    <dbReference type="NCBI Taxonomy" id="535907"/>
    <lineage>
        <taxon>Bacteria</taxon>
        <taxon>Pseudomonadati</taxon>
        <taxon>Pseudomonadota</taxon>
        <taxon>Alphaproteobacteria</taxon>
        <taxon>Sphingomonadales</taxon>
        <taxon>Sphingomonadaceae</taxon>
        <taxon>Sphingomonas</taxon>
    </lineage>
</organism>
<keyword evidence="2 4" id="KW-0378">Hydrolase</keyword>
<comment type="caution">
    <text evidence="4">The sequence shown here is derived from an EMBL/GenBank/DDBJ whole genome shotgun (WGS) entry which is preliminary data.</text>
</comment>
<dbReference type="PROSITE" id="PS51409">
    <property type="entry name" value="ARGINASE_2"/>
    <property type="match status" value="1"/>
</dbReference>
<evidence type="ECO:0000313" key="4">
    <source>
        <dbReference type="EMBL" id="MBB4152623.1"/>
    </source>
</evidence>
<dbReference type="RefSeq" id="WP_183982195.1">
    <property type="nucleotide sequence ID" value="NZ_JACIEV010000001.1"/>
</dbReference>
<dbReference type="Gene3D" id="3.40.800.10">
    <property type="entry name" value="Ureohydrolase domain"/>
    <property type="match status" value="1"/>
</dbReference>
<dbReference type="GO" id="GO:0008783">
    <property type="term" value="F:agmatinase activity"/>
    <property type="evidence" value="ECO:0007669"/>
    <property type="project" value="UniProtKB-EC"/>
</dbReference>
<evidence type="ECO:0000256" key="3">
    <source>
        <dbReference type="PROSITE-ProRule" id="PRU00742"/>
    </source>
</evidence>
<evidence type="ECO:0000256" key="2">
    <source>
        <dbReference type="ARBA" id="ARBA00022801"/>
    </source>
</evidence>
<reference evidence="4 5" key="1">
    <citation type="submission" date="2020-08" db="EMBL/GenBank/DDBJ databases">
        <title>Genomic Encyclopedia of Type Strains, Phase IV (KMG-IV): sequencing the most valuable type-strain genomes for metagenomic binning, comparative biology and taxonomic classification.</title>
        <authorList>
            <person name="Goeker M."/>
        </authorList>
    </citation>
    <scope>NUCLEOTIDE SEQUENCE [LARGE SCALE GENOMIC DNA]</scope>
    <source>
        <strain evidence="4 5">YC6723</strain>
    </source>
</reference>
<evidence type="ECO:0000313" key="5">
    <source>
        <dbReference type="Proteomes" id="UP000529795"/>
    </source>
</evidence>
<comment type="similarity">
    <text evidence="3">Belongs to the arginase family.</text>
</comment>
<dbReference type="PANTHER" id="PTHR11358">
    <property type="entry name" value="ARGINASE/AGMATINASE"/>
    <property type="match status" value="1"/>
</dbReference>
<dbReference type="InterPro" id="IPR006035">
    <property type="entry name" value="Ureohydrolase"/>
</dbReference>
<dbReference type="SUPFAM" id="SSF52768">
    <property type="entry name" value="Arginase/deacetylase"/>
    <property type="match status" value="1"/>
</dbReference>
<evidence type="ECO:0000256" key="1">
    <source>
        <dbReference type="ARBA" id="ARBA00022723"/>
    </source>
</evidence>
<dbReference type="PIRSF" id="PIRSF036979">
    <property type="entry name" value="Arginase"/>
    <property type="match status" value="1"/>
</dbReference>
<dbReference type="PANTHER" id="PTHR11358:SF26">
    <property type="entry name" value="GUANIDINO ACID HYDROLASE, MITOCHONDRIAL"/>
    <property type="match status" value="1"/>
</dbReference>
<dbReference type="InterPro" id="IPR023696">
    <property type="entry name" value="Ureohydrolase_dom_sf"/>
</dbReference>
<dbReference type="GO" id="GO:0033389">
    <property type="term" value="P:putrescine biosynthetic process from arginine, via agmatine"/>
    <property type="evidence" value="ECO:0007669"/>
    <property type="project" value="TreeGrafter"/>
</dbReference>
<sequence length="311" mass="32356">MSDDIDFDYPTLCGLPTGTLDGLTPGQVAVFGASEVTPYDATVASHSAQAPGAIRAASKALAGQLKQFDFDIGATLLSDDRDPAWLGADLGDVRTRAIDAAGNRERIAAATAAALGAGARPLVLGGDDSVPIPFLAGFEGHGPVTVVQVDAHVDWADVVRGQDKGYGSPMRRAAEMPWVEGMVQIGIRGLGSGEAWQHDDARGWGSRLIGSRDWHRGGVDRALDGLPAGGRFVLSIDCDGLDPTVFPAVAMPTPGGLDYEDMLTLVDGLKARGTILGAVIAEYVPDRDDAARSSALLAARLALTLMAAMRL</sequence>